<dbReference type="Proteomes" id="UP001148125">
    <property type="component" value="Unassembled WGS sequence"/>
</dbReference>
<proteinExistence type="inferred from homology"/>
<keyword evidence="13" id="KW-1185">Reference proteome</keyword>
<dbReference type="SUPFAM" id="SSF51412">
    <property type="entry name" value="Inosine monophosphate dehydrogenase (IMPDH)"/>
    <property type="match status" value="1"/>
</dbReference>
<evidence type="ECO:0000256" key="4">
    <source>
        <dbReference type="ARBA" id="ARBA00013457"/>
    </source>
</evidence>
<evidence type="ECO:0000256" key="6">
    <source>
        <dbReference type="ARBA" id="ARBA00022630"/>
    </source>
</evidence>
<accession>A0ABT5VBC7</accession>
<evidence type="ECO:0000256" key="7">
    <source>
        <dbReference type="ARBA" id="ARBA00022643"/>
    </source>
</evidence>
<evidence type="ECO:0000313" key="13">
    <source>
        <dbReference type="Proteomes" id="UP001148125"/>
    </source>
</evidence>
<evidence type="ECO:0000256" key="3">
    <source>
        <dbReference type="ARBA" id="ARBA00009881"/>
    </source>
</evidence>
<evidence type="ECO:0000256" key="2">
    <source>
        <dbReference type="ARBA" id="ARBA00003535"/>
    </source>
</evidence>
<name>A0ABT5VBC7_9BACI</name>
<reference evidence="12" key="1">
    <citation type="submission" date="2024-05" db="EMBL/GenBank/DDBJ databases">
        <title>Alkalihalobacillus sp. strain MEB203 novel alkaliphilic bacterium from Lonar Lake, India.</title>
        <authorList>
            <person name="Joshi A."/>
            <person name="Thite S."/>
            <person name="Mengade P."/>
        </authorList>
    </citation>
    <scope>NUCLEOTIDE SEQUENCE</scope>
    <source>
        <strain evidence="12">MEB 203</strain>
    </source>
</reference>
<dbReference type="RefSeq" id="WP_275117205.1">
    <property type="nucleotide sequence ID" value="NZ_JAOTPO010000002.1"/>
</dbReference>
<keyword evidence="7" id="KW-0288">FMN</keyword>
<protein>
    <recommendedName>
        <fullName evidence="4">Probable nitronate monooxygenase</fullName>
    </recommendedName>
    <alternativeName>
        <fullName evidence="10">Propionate 3-nitronate monooxygenase</fullName>
    </alternativeName>
</protein>
<comment type="function">
    <text evidence="2">Nitronate monooxygenase that uses molecular oxygen to catalyze the oxidative denitrification of alkyl nitronates. Acts on propionate 3-nitronate (P3N), the presumed physiological substrate. Probably functions in the detoxification of P3N, a metabolic poison produced by plants and fungi as a defense mechanism.</text>
</comment>
<dbReference type="InterPro" id="IPR004136">
    <property type="entry name" value="NMO"/>
</dbReference>
<evidence type="ECO:0000256" key="5">
    <source>
        <dbReference type="ARBA" id="ARBA00022575"/>
    </source>
</evidence>
<evidence type="ECO:0000256" key="10">
    <source>
        <dbReference type="ARBA" id="ARBA00031155"/>
    </source>
</evidence>
<dbReference type="InterPro" id="IPR013785">
    <property type="entry name" value="Aldolase_TIM"/>
</dbReference>
<dbReference type="CDD" id="cd04730">
    <property type="entry name" value="NPD_like"/>
    <property type="match status" value="1"/>
</dbReference>
<dbReference type="EMBL" id="JAOTPO010000002">
    <property type="protein sequence ID" value="MDE5412575.1"/>
    <property type="molecule type" value="Genomic_DNA"/>
</dbReference>
<evidence type="ECO:0000256" key="9">
    <source>
        <dbReference type="ARBA" id="ARBA00023033"/>
    </source>
</evidence>
<comment type="similarity">
    <text evidence="3">Belongs to the nitronate monooxygenase family. NMO class I subfamily.</text>
</comment>
<evidence type="ECO:0000256" key="11">
    <source>
        <dbReference type="ARBA" id="ARBA00049401"/>
    </source>
</evidence>
<sequence>MWYETSLTKILNIRLPIIQAGMAGGPTTPELVATVSNQGGLGTLGAGYMTPEDMRKAIHNIRLLTDQPFAVNLFIPETVKLEEQKVLEMRHTLQPFYDELGIEQPKLPTEWGGQFQQQMEVIIEEKVPVFSFTFGTLDHHWIEKLKVNGTIVIGTATTVKEAKLLEEIKVDAIVAQGSEAGGHRGTFACQAEDAMIGTMALVPQMVDAVNVPVIAAGGIMDGRGLIACLSLGASGVQMGTVFLPAIESGANPLYKKSLMEATEEETTVTIKFSGKAARGLKNAYIERLSDVPNVQVPDYPIQNALTQPLRKEAANQRKGEWLSMWAGQGLRLAQSESAEQIIQRVMGQASQTVQKLKNIEKD</sequence>
<evidence type="ECO:0000256" key="1">
    <source>
        <dbReference type="ARBA" id="ARBA00001917"/>
    </source>
</evidence>
<dbReference type="Gene3D" id="3.20.20.70">
    <property type="entry name" value="Aldolase class I"/>
    <property type="match status" value="1"/>
</dbReference>
<keyword evidence="9 12" id="KW-0503">Monooxygenase</keyword>
<comment type="caution">
    <text evidence="12">The sequence shown here is derived from an EMBL/GenBank/DDBJ whole genome shotgun (WGS) entry which is preliminary data.</text>
</comment>
<dbReference type="Pfam" id="PF03060">
    <property type="entry name" value="NMO"/>
    <property type="match status" value="1"/>
</dbReference>
<comment type="catalytic activity">
    <reaction evidence="11">
        <text>3 propionate 3-nitronate + 3 O2 + H2O = 3 3-oxopropanoate + 2 nitrate + nitrite + H2O2 + 3 H(+)</text>
        <dbReference type="Rhea" id="RHEA:57332"/>
        <dbReference type="ChEBI" id="CHEBI:15377"/>
        <dbReference type="ChEBI" id="CHEBI:15378"/>
        <dbReference type="ChEBI" id="CHEBI:15379"/>
        <dbReference type="ChEBI" id="CHEBI:16240"/>
        <dbReference type="ChEBI" id="CHEBI:16301"/>
        <dbReference type="ChEBI" id="CHEBI:17632"/>
        <dbReference type="ChEBI" id="CHEBI:33190"/>
        <dbReference type="ChEBI" id="CHEBI:136067"/>
    </reaction>
</comment>
<keyword evidence="8" id="KW-0560">Oxidoreductase</keyword>
<keyword evidence="5" id="KW-0216">Detoxification</keyword>
<evidence type="ECO:0000313" key="12">
    <source>
        <dbReference type="EMBL" id="MDE5412575.1"/>
    </source>
</evidence>
<comment type="cofactor">
    <cofactor evidence="1">
        <name>FMN</name>
        <dbReference type="ChEBI" id="CHEBI:58210"/>
    </cofactor>
</comment>
<gene>
    <name evidence="12" type="ORF">N7Z68_04195</name>
</gene>
<keyword evidence="6" id="KW-0285">Flavoprotein</keyword>
<evidence type="ECO:0000256" key="8">
    <source>
        <dbReference type="ARBA" id="ARBA00023002"/>
    </source>
</evidence>
<dbReference type="GO" id="GO:0004497">
    <property type="term" value="F:monooxygenase activity"/>
    <property type="evidence" value="ECO:0007669"/>
    <property type="project" value="UniProtKB-KW"/>
</dbReference>
<dbReference type="PANTHER" id="PTHR42747">
    <property type="entry name" value="NITRONATE MONOOXYGENASE-RELATED"/>
    <property type="match status" value="1"/>
</dbReference>
<dbReference type="PANTHER" id="PTHR42747:SF3">
    <property type="entry name" value="NITRONATE MONOOXYGENASE-RELATED"/>
    <property type="match status" value="1"/>
</dbReference>
<organism evidence="12 13">
    <name type="scientific">Alkalihalobacterium chitinilyticum</name>
    <dbReference type="NCBI Taxonomy" id="2980103"/>
    <lineage>
        <taxon>Bacteria</taxon>
        <taxon>Bacillati</taxon>
        <taxon>Bacillota</taxon>
        <taxon>Bacilli</taxon>
        <taxon>Bacillales</taxon>
        <taxon>Bacillaceae</taxon>
        <taxon>Alkalihalobacterium</taxon>
    </lineage>
</organism>